<evidence type="ECO:0000256" key="2">
    <source>
        <dbReference type="SAM" id="Phobius"/>
    </source>
</evidence>
<evidence type="ECO:0000313" key="4">
    <source>
        <dbReference type="Proteomes" id="UP000034816"/>
    </source>
</evidence>
<evidence type="ECO:0000256" key="1">
    <source>
        <dbReference type="SAM" id="MobiDB-lite"/>
    </source>
</evidence>
<feature type="region of interest" description="Disordered" evidence="1">
    <location>
        <begin position="109"/>
        <end position="130"/>
    </location>
</feature>
<keyword evidence="2" id="KW-1133">Transmembrane helix</keyword>
<proteinExistence type="predicted"/>
<dbReference type="EMBL" id="LBQH01000031">
    <property type="protein sequence ID" value="KKP75955.1"/>
    <property type="molecule type" value="Genomic_DNA"/>
</dbReference>
<evidence type="ECO:0000313" key="3">
    <source>
        <dbReference type="EMBL" id="KKP75955.1"/>
    </source>
</evidence>
<gene>
    <name evidence="3" type="ORF">UR73_C0031G0003</name>
</gene>
<organism evidence="3 4">
    <name type="scientific">candidate division WS6 bacterium GW2011_GWF1_35_23</name>
    <dbReference type="NCBI Taxonomy" id="1619097"/>
    <lineage>
        <taxon>Bacteria</taxon>
        <taxon>Candidatus Dojkabacteria</taxon>
    </lineage>
</organism>
<evidence type="ECO:0008006" key="5">
    <source>
        <dbReference type="Google" id="ProtNLM"/>
    </source>
</evidence>
<protein>
    <recommendedName>
        <fullName evidence="5">Baseplate protein J-like domain-containing protein</fullName>
    </recommendedName>
</protein>
<dbReference type="Proteomes" id="UP000034816">
    <property type="component" value="Unassembled WGS sequence"/>
</dbReference>
<keyword evidence="2" id="KW-0472">Membrane</keyword>
<reference evidence="3 4" key="1">
    <citation type="journal article" date="2015" name="Nature">
        <title>rRNA introns, odd ribosomes, and small enigmatic genomes across a large radiation of phyla.</title>
        <authorList>
            <person name="Brown C.T."/>
            <person name="Hug L.A."/>
            <person name="Thomas B.C."/>
            <person name="Sharon I."/>
            <person name="Castelle C.J."/>
            <person name="Singh A."/>
            <person name="Wilkins M.J."/>
            <person name="Williams K.H."/>
            <person name="Banfield J.F."/>
        </authorList>
    </citation>
    <scope>NUCLEOTIDE SEQUENCE [LARGE SCALE GENOMIC DNA]</scope>
</reference>
<sequence length="609" mass="66647">MDETKKNTKLVIGREDELTDIVSGILEAPTERVILTFAEDSDLLISPINLSVLLETADDSEKTLVAQIIKNPTGLRNSSIAGLTTTDSPNNPTEDMWLEAEEKKVVRLSPKPKDKAVEKKAEELPESKESSFEKKINDAIQRSRDGIATKAVEKSVQKEGVFLSLDEDLPTGETEKVDDIEIKYEEFPQADIPTQPVVKKGFKLPKIDLQNLWPFKKGLGNTSGIKKYLPIGILSLVLVTILAFVIYLQTGPFVKVSVYVEAKEVSIEKIFTGDENIQAIDFENLKIPIKVESVEKDRSSTIKATGKAYSGEKAAGKVTLTGGPSCTVAISLPAGQLLLTSGKSFTLDSATTVPCPGVATDISLHAREIGAEYNIESNNWFVVQGHLQTEVFGYNPSAFTGGSKQEYTVLSKSDVDTGVATLTDEAELEAENELRDASGDWSIIEDSITSEVVKDSTKTSVAVGAAGSDVDLSIKVKSSATYYLTEGFDEGIATLLTNEAQEKNLFEGDDNLDLGLNENIEKTISVVEDSKKAVKIKLVAKGNVSPKVDKEKIVNTLKEMKWEEGLEYLQTLHFSEKRISASFFPKNILSKYPYFPKRHGGIIIEVHNI</sequence>
<comment type="caution">
    <text evidence="3">The sequence shown here is derived from an EMBL/GenBank/DDBJ whole genome shotgun (WGS) entry which is preliminary data.</text>
</comment>
<accession>A0A0G0EL43</accession>
<dbReference type="AlphaFoldDB" id="A0A0G0EL43"/>
<keyword evidence="2" id="KW-0812">Transmembrane</keyword>
<name>A0A0G0EL43_9BACT</name>
<feature type="transmembrane region" description="Helical" evidence="2">
    <location>
        <begin position="228"/>
        <end position="248"/>
    </location>
</feature>